<evidence type="ECO:0000256" key="3">
    <source>
        <dbReference type="ARBA" id="ARBA00023163"/>
    </source>
</evidence>
<accession>A0A839TNT5</accession>
<dbReference type="SUPFAM" id="SSF100950">
    <property type="entry name" value="NagB/RpiA/CoA transferase-like"/>
    <property type="match status" value="1"/>
</dbReference>
<keyword evidence="1" id="KW-0805">Transcription regulation</keyword>
<evidence type="ECO:0000256" key="2">
    <source>
        <dbReference type="ARBA" id="ARBA00023125"/>
    </source>
</evidence>
<evidence type="ECO:0000313" key="5">
    <source>
        <dbReference type="EMBL" id="MBB3128594.1"/>
    </source>
</evidence>
<dbReference type="InterPro" id="IPR018356">
    <property type="entry name" value="Tscrpt_reg_HTH_DeoR_CS"/>
</dbReference>
<dbReference type="EMBL" id="JACHXJ010000002">
    <property type="protein sequence ID" value="MBB3128594.1"/>
    <property type="molecule type" value="Genomic_DNA"/>
</dbReference>
<dbReference type="PRINTS" id="PR00037">
    <property type="entry name" value="HTHLACR"/>
</dbReference>
<dbReference type="Pfam" id="PF00455">
    <property type="entry name" value="DeoRC"/>
    <property type="match status" value="1"/>
</dbReference>
<feature type="domain" description="HTH deoR-type" evidence="4">
    <location>
        <begin position="3"/>
        <end position="58"/>
    </location>
</feature>
<dbReference type="PANTHER" id="PTHR30363">
    <property type="entry name" value="HTH-TYPE TRANSCRIPTIONAL REGULATOR SRLR-RELATED"/>
    <property type="match status" value="1"/>
</dbReference>
<comment type="caution">
    <text evidence="5">The sequence shown here is derived from an EMBL/GenBank/DDBJ whole genome shotgun (WGS) entry which is preliminary data.</text>
</comment>
<dbReference type="Proteomes" id="UP000517523">
    <property type="component" value="Unassembled WGS sequence"/>
</dbReference>
<dbReference type="AlphaFoldDB" id="A0A839TNT5"/>
<dbReference type="Gene3D" id="3.40.50.1360">
    <property type="match status" value="1"/>
</dbReference>
<name>A0A839TNT5_9BACL</name>
<dbReference type="Pfam" id="PF08220">
    <property type="entry name" value="HTH_DeoR"/>
    <property type="match status" value="1"/>
</dbReference>
<sequence length="265" mass="29397">MIVKERRNKIKELLFKEHSVKVSDLVREFNVSEETIRRDLNQLEREGVLVKNYGGAVLVDELHVAVNQIAPVQVRRFEHFEEKDAIGAKAASLVEDGQIVILDAGSTTWCAASHMKHLKDLTIVTNGINIAEECASSEDAKIFLLGGQLVKKSMSLVDPQAESELQNYAANVVFLGTSGISIKKGFTSSDLYEAEMKRAMVGTAQKVVILADHTKFNRHALISFSSFQDADILITSEWTDDSVLKVIEQQGVEVMVVPVGRERMP</sequence>
<evidence type="ECO:0000259" key="4">
    <source>
        <dbReference type="PROSITE" id="PS51000"/>
    </source>
</evidence>
<dbReference type="InterPro" id="IPR014036">
    <property type="entry name" value="DeoR-like_C"/>
</dbReference>
<dbReference type="SMART" id="SM01134">
    <property type="entry name" value="DeoRC"/>
    <property type="match status" value="1"/>
</dbReference>
<dbReference type="InterPro" id="IPR036390">
    <property type="entry name" value="WH_DNA-bd_sf"/>
</dbReference>
<evidence type="ECO:0000256" key="1">
    <source>
        <dbReference type="ARBA" id="ARBA00023015"/>
    </source>
</evidence>
<proteinExistence type="predicted"/>
<protein>
    <submittedName>
        <fullName evidence="5">DeoR family transcriptional regulator of aga operon/DeoR family myo-inositol catabolism operon transcriptional repressor</fullName>
    </submittedName>
</protein>
<dbReference type="PROSITE" id="PS00894">
    <property type="entry name" value="HTH_DEOR_1"/>
    <property type="match status" value="1"/>
</dbReference>
<dbReference type="InterPro" id="IPR037171">
    <property type="entry name" value="NagB/RpiA_transferase-like"/>
</dbReference>
<dbReference type="Gene3D" id="1.10.10.10">
    <property type="entry name" value="Winged helix-like DNA-binding domain superfamily/Winged helix DNA-binding domain"/>
    <property type="match status" value="1"/>
</dbReference>
<keyword evidence="3" id="KW-0804">Transcription</keyword>
<dbReference type="PROSITE" id="PS51000">
    <property type="entry name" value="HTH_DEOR_2"/>
    <property type="match status" value="1"/>
</dbReference>
<gene>
    <name evidence="5" type="ORF">FHS19_003248</name>
</gene>
<reference evidence="5 6" key="1">
    <citation type="submission" date="2020-08" db="EMBL/GenBank/DDBJ databases">
        <title>Genomic Encyclopedia of Type Strains, Phase III (KMG-III): the genomes of soil and plant-associated and newly described type strains.</title>
        <authorList>
            <person name="Whitman W."/>
        </authorList>
    </citation>
    <scope>NUCLEOTIDE SEQUENCE [LARGE SCALE GENOMIC DNA]</scope>
    <source>
        <strain evidence="5 6">CECT 5831</strain>
    </source>
</reference>
<dbReference type="SMART" id="SM00420">
    <property type="entry name" value="HTH_DEOR"/>
    <property type="match status" value="1"/>
</dbReference>
<dbReference type="SUPFAM" id="SSF46785">
    <property type="entry name" value="Winged helix' DNA-binding domain"/>
    <property type="match status" value="1"/>
</dbReference>
<dbReference type="InterPro" id="IPR001034">
    <property type="entry name" value="DeoR_HTH"/>
</dbReference>
<dbReference type="RefSeq" id="WP_183582745.1">
    <property type="nucleotide sequence ID" value="NZ_JACHXJ010000002.1"/>
</dbReference>
<dbReference type="GO" id="GO:0003677">
    <property type="term" value="F:DNA binding"/>
    <property type="evidence" value="ECO:0007669"/>
    <property type="project" value="UniProtKB-KW"/>
</dbReference>
<evidence type="ECO:0000313" key="6">
    <source>
        <dbReference type="Proteomes" id="UP000517523"/>
    </source>
</evidence>
<organism evidence="5 6">
    <name type="scientific">Paenibacillus rhizosphaerae</name>
    <dbReference type="NCBI Taxonomy" id="297318"/>
    <lineage>
        <taxon>Bacteria</taxon>
        <taxon>Bacillati</taxon>
        <taxon>Bacillota</taxon>
        <taxon>Bacilli</taxon>
        <taxon>Bacillales</taxon>
        <taxon>Paenibacillaceae</taxon>
        <taxon>Paenibacillus</taxon>
    </lineage>
</organism>
<dbReference type="InterPro" id="IPR050313">
    <property type="entry name" value="Carb_Metab_HTH_regulators"/>
</dbReference>
<dbReference type="PANTHER" id="PTHR30363:SF44">
    <property type="entry name" value="AGA OPERON TRANSCRIPTIONAL REPRESSOR-RELATED"/>
    <property type="match status" value="1"/>
</dbReference>
<dbReference type="InterPro" id="IPR036388">
    <property type="entry name" value="WH-like_DNA-bd_sf"/>
</dbReference>
<dbReference type="GO" id="GO:0003700">
    <property type="term" value="F:DNA-binding transcription factor activity"/>
    <property type="evidence" value="ECO:0007669"/>
    <property type="project" value="InterPro"/>
</dbReference>
<keyword evidence="2" id="KW-0238">DNA-binding</keyword>